<dbReference type="PANTHER" id="PTHR43496:SF1">
    <property type="entry name" value="POLYGALACTURONAN_RHAMNOGALACTURONAN TRANSPORT SYSTEM PERMEASE PROTEIN YTEP"/>
    <property type="match status" value="1"/>
</dbReference>
<evidence type="ECO:0000256" key="5">
    <source>
        <dbReference type="ARBA" id="ARBA00023136"/>
    </source>
</evidence>
<feature type="transmembrane region" description="Helical" evidence="6">
    <location>
        <begin position="107"/>
        <end position="127"/>
    </location>
</feature>
<evidence type="ECO:0000313" key="8">
    <source>
        <dbReference type="EMBL" id="NOU64019.1"/>
    </source>
</evidence>
<dbReference type="EMBL" id="WHNY01000026">
    <property type="protein sequence ID" value="NOU64019.1"/>
    <property type="molecule type" value="Genomic_DNA"/>
</dbReference>
<comment type="similarity">
    <text evidence="6">Belongs to the binding-protein-dependent transport system permease family.</text>
</comment>
<feature type="transmembrane region" description="Helical" evidence="6">
    <location>
        <begin position="233"/>
        <end position="253"/>
    </location>
</feature>
<comment type="caution">
    <text evidence="8">The sequence shown here is derived from an EMBL/GenBank/DDBJ whole genome shotgun (WGS) entry which is preliminary data.</text>
</comment>
<accession>A0ABX1X6J2</accession>
<protein>
    <submittedName>
        <fullName evidence="8">ABC transporter permease subunit</fullName>
    </submittedName>
</protein>
<keyword evidence="3 6" id="KW-0812">Transmembrane</keyword>
<dbReference type="PROSITE" id="PS50928">
    <property type="entry name" value="ABC_TM1"/>
    <property type="match status" value="1"/>
</dbReference>
<dbReference type="Proteomes" id="UP000653578">
    <property type="component" value="Unassembled WGS sequence"/>
</dbReference>
<reference evidence="8 9" key="1">
    <citation type="submission" date="2019-10" db="EMBL/GenBank/DDBJ databases">
        <title>Description of Paenibacillus humi sp. nov.</title>
        <authorList>
            <person name="Carlier A."/>
            <person name="Qi S."/>
        </authorList>
    </citation>
    <scope>NUCLEOTIDE SEQUENCE [LARGE SCALE GENOMIC DNA]</scope>
    <source>
        <strain evidence="8 9">LMG 31461</strain>
    </source>
</reference>
<dbReference type="InterPro" id="IPR000515">
    <property type="entry name" value="MetI-like"/>
</dbReference>
<evidence type="ECO:0000313" key="9">
    <source>
        <dbReference type="Proteomes" id="UP000653578"/>
    </source>
</evidence>
<feature type="transmembrane region" description="Helical" evidence="6">
    <location>
        <begin position="296"/>
        <end position="317"/>
    </location>
</feature>
<evidence type="ECO:0000256" key="2">
    <source>
        <dbReference type="ARBA" id="ARBA00022448"/>
    </source>
</evidence>
<feature type="domain" description="ABC transmembrane type-1" evidence="7">
    <location>
        <begin position="99"/>
        <end position="314"/>
    </location>
</feature>
<proteinExistence type="inferred from homology"/>
<feature type="transmembrane region" description="Helical" evidence="6">
    <location>
        <begin position="265"/>
        <end position="284"/>
    </location>
</feature>
<dbReference type="CDD" id="cd06261">
    <property type="entry name" value="TM_PBP2"/>
    <property type="match status" value="1"/>
</dbReference>
<dbReference type="PANTHER" id="PTHR43496">
    <property type="entry name" value="PROTEIN LPLB"/>
    <property type="match status" value="1"/>
</dbReference>
<evidence type="ECO:0000256" key="1">
    <source>
        <dbReference type="ARBA" id="ARBA00004141"/>
    </source>
</evidence>
<evidence type="ECO:0000256" key="6">
    <source>
        <dbReference type="RuleBase" id="RU363032"/>
    </source>
</evidence>
<feature type="transmembrane region" description="Helical" evidence="6">
    <location>
        <begin position="39"/>
        <end position="57"/>
    </location>
</feature>
<dbReference type="Gene3D" id="1.10.3720.10">
    <property type="entry name" value="MetI-like"/>
    <property type="match status" value="1"/>
</dbReference>
<evidence type="ECO:0000259" key="7">
    <source>
        <dbReference type="PROSITE" id="PS50928"/>
    </source>
</evidence>
<evidence type="ECO:0000256" key="3">
    <source>
        <dbReference type="ARBA" id="ARBA00022692"/>
    </source>
</evidence>
<evidence type="ECO:0000256" key="4">
    <source>
        <dbReference type="ARBA" id="ARBA00022989"/>
    </source>
</evidence>
<keyword evidence="5 6" id="KW-0472">Membrane</keyword>
<sequence length="327" mass="37621">MTQTNTHAIEKKQKQVSVESFNQVKTTSLLRKSWNHNKYLWLLVLPCLLYYVIFRYIPMFGLVITFKNFNLFKGIWASEWVGFKYYVMFFQNPDFFLLMRNTLLLGFYKLLFGFPAPIILAILLNELKNMALKRFVQTVSYLPHFISNVIVASMVIMFLSPSGGLINQIIQRFGFSPINFMMEPGWFRTIYVASDIWQQIGWESIIYLAALTAVDPQLYEAASIDGAGRWGKLWNVTLPGIAPTIVILFILNVGKVLEIGFEKVFLMYNAAIYSTADIISTYVYRVGLEQGNFSYGASIDLFMGIISLIFIYSANYISRKLGENSLW</sequence>
<keyword evidence="9" id="KW-1185">Reference proteome</keyword>
<dbReference type="InterPro" id="IPR035906">
    <property type="entry name" value="MetI-like_sf"/>
</dbReference>
<comment type="subcellular location">
    <subcellularLocation>
        <location evidence="6">Cell membrane</location>
        <topology evidence="6">Multi-pass membrane protein</topology>
    </subcellularLocation>
    <subcellularLocation>
        <location evidence="1">Membrane</location>
        <topology evidence="1">Multi-pass membrane protein</topology>
    </subcellularLocation>
</comment>
<dbReference type="RefSeq" id="WP_171629759.1">
    <property type="nucleotide sequence ID" value="NZ_WHNY01000026.1"/>
</dbReference>
<organism evidence="8 9">
    <name type="scientific">Paenibacillus plantarum</name>
    <dbReference type="NCBI Taxonomy" id="2654975"/>
    <lineage>
        <taxon>Bacteria</taxon>
        <taxon>Bacillati</taxon>
        <taxon>Bacillota</taxon>
        <taxon>Bacilli</taxon>
        <taxon>Bacillales</taxon>
        <taxon>Paenibacillaceae</taxon>
        <taxon>Paenibacillus</taxon>
    </lineage>
</organism>
<gene>
    <name evidence="8" type="ORF">GC096_08280</name>
</gene>
<keyword evidence="2 6" id="KW-0813">Transport</keyword>
<dbReference type="SUPFAM" id="SSF161098">
    <property type="entry name" value="MetI-like"/>
    <property type="match status" value="1"/>
</dbReference>
<keyword evidence="4 6" id="KW-1133">Transmembrane helix</keyword>
<feature type="transmembrane region" description="Helical" evidence="6">
    <location>
        <begin position="139"/>
        <end position="159"/>
    </location>
</feature>
<name>A0ABX1X6J2_9BACL</name>
<dbReference type="Pfam" id="PF00528">
    <property type="entry name" value="BPD_transp_1"/>
    <property type="match status" value="1"/>
</dbReference>